<dbReference type="PANTHER" id="PTHR47683:SF2">
    <property type="entry name" value="RNA-BINDING S4 DOMAIN-CONTAINING PROTEIN"/>
    <property type="match status" value="1"/>
</dbReference>
<dbReference type="InterPro" id="IPR050343">
    <property type="entry name" value="RsuA_PseudoU_synthase"/>
</dbReference>
<evidence type="ECO:0000259" key="4">
    <source>
        <dbReference type="Pfam" id="PF01479"/>
    </source>
</evidence>
<dbReference type="Proteomes" id="UP000247409">
    <property type="component" value="Unassembled WGS sequence"/>
</dbReference>
<dbReference type="AlphaFoldDB" id="A0A2V3INY1"/>
<name>A0A2V3INY1_9FLOR</name>
<dbReference type="InterPro" id="IPR042092">
    <property type="entry name" value="PsdUridine_s_RsuA/RluB/E/F_cat"/>
</dbReference>
<dbReference type="CDD" id="cd00165">
    <property type="entry name" value="S4"/>
    <property type="match status" value="1"/>
</dbReference>
<dbReference type="InterPro" id="IPR020103">
    <property type="entry name" value="PsdUridine_synth_cat_dom_sf"/>
</dbReference>
<keyword evidence="2" id="KW-0694">RNA-binding</keyword>
<dbReference type="STRING" id="448386.A0A2V3INY1"/>
<dbReference type="SUPFAM" id="SSF55174">
    <property type="entry name" value="Alpha-L RNA-binding motif"/>
    <property type="match status" value="1"/>
</dbReference>
<dbReference type="OrthoDB" id="440619at2759"/>
<dbReference type="InterPro" id="IPR020094">
    <property type="entry name" value="TruA/RsuA/RluB/E/F_N"/>
</dbReference>
<dbReference type="GO" id="GO:0003723">
    <property type="term" value="F:RNA binding"/>
    <property type="evidence" value="ECO:0007669"/>
    <property type="project" value="UniProtKB-KW"/>
</dbReference>
<dbReference type="GO" id="GO:0009982">
    <property type="term" value="F:pseudouridine synthase activity"/>
    <property type="evidence" value="ECO:0007669"/>
    <property type="project" value="InterPro"/>
</dbReference>
<dbReference type="Pfam" id="PF01479">
    <property type="entry name" value="S4"/>
    <property type="match status" value="1"/>
</dbReference>
<dbReference type="SUPFAM" id="SSF55120">
    <property type="entry name" value="Pseudouridine synthase"/>
    <property type="match status" value="1"/>
</dbReference>
<dbReference type="Gene3D" id="3.30.70.580">
    <property type="entry name" value="Pseudouridine synthase I, catalytic domain, N-terminal subdomain"/>
    <property type="match status" value="1"/>
</dbReference>
<keyword evidence="6" id="KW-1185">Reference proteome</keyword>
<comment type="caution">
    <text evidence="5">The sequence shown here is derived from an EMBL/GenBank/DDBJ whole genome shotgun (WGS) entry which is preliminary data.</text>
</comment>
<feature type="domain" description="Pseudouridine synthase RsuA/RluA-like" evidence="3">
    <location>
        <begin position="53"/>
        <end position="131"/>
    </location>
</feature>
<dbReference type="Pfam" id="PF00849">
    <property type="entry name" value="PseudoU_synth_2"/>
    <property type="match status" value="1"/>
</dbReference>
<dbReference type="InterPro" id="IPR006145">
    <property type="entry name" value="PsdUridine_synth_RsuA/RluA"/>
</dbReference>
<evidence type="ECO:0000256" key="1">
    <source>
        <dbReference type="ARBA" id="ARBA00023235"/>
    </source>
</evidence>
<evidence type="ECO:0000313" key="5">
    <source>
        <dbReference type="EMBL" id="PXF43796.1"/>
    </source>
</evidence>
<dbReference type="PANTHER" id="PTHR47683">
    <property type="entry name" value="PSEUDOURIDINE SYNTHASE FAMILY PROTEIN-RELATED"/>
    <property type="match status" value="1"/>
</dbReference>
<reference evidence="5 6" key="1">
    <citation type="journal article" date="2018" name="Mol. Biol. Evol.">
        <title>Analysis of the draft genome of the red seaweed Gracilariopsis chorda provides insights into genome size evolution in Rhodophyta.</title>
        <authorList>
            <person name="Lee J."/>
            <person name="Yang E.C."/>
            <person name="Graf L."/>
            <person name="Yang J.H."/>
            <person name="Qiu H."/>
            <person name="Zel Zion U."/>
            <person name="Chan C.X."/>
            <person name="Stephens T.G."/>
            <person name="Weber A.P.M."/>
            <person name="Boo G.H."/>
            <person name="Boo S.M."/>
            <person name="Kim K.M."/>
            <person name="Shin Y."/>
            <person name="Jung M."/>
            <person name="Lee S.J."/>
            <person name="Yim H.S."/>
            <person name="Lee J.H."/>
            <person name="Bhattacharya D."/>
            <person name="Yoon H.S."/>
        </authorList>
    </citation>
    <scope>NUCLEOTIDE SEQUENCE [LARGE SCALE GENOMIC DNA]</scope>
    <source>
        <strain evidence="5 6">SKKU-2015</strain>
        <tissue evidence="5">Whole body</tissue>
    </source>
</reference>
<dbReference type="GO" id="GO:0001522">
    <property type="term" value="P:pseudouridine synthesis"/>
    <property type="evidence" value="ECO:0007669"/>
    <property type="project" value="InterPro"/>
</dbReference>
<dbReference type="EMBL" id="NBIV01000110">
    <property type="protein sequence ID" value="PXF43796.1"/>
    <property type="molecule type" value="Genomic_DNA"/>
</dbReference>
<evidence type="ECO:0000256" key="2">
    <source>
        <dbReference type="PROSITE-ProRule" id="PRU00182"/>
    </source>
</evidence>
<protein>
    <submittedName>
        <fullName evidence="5">Ribosomal large subunit pseudouridine synthase B</fullName>
    </submittedName>
</protein>
<feature type="domain" description="RNA-binding S4" evidence="4">
    <location>
        <begin position="1"/>
        <end position="38"/>
    </location>
</feature>
<evidence type="ECO:0000259" key="3">
    <source>
        <dbReference type="Pfam" id="PF00849"/>
    </source>
</evidence>
<dbReference type="InterPro" id="IPR036986">
    <property type="entry name" value="S4_RNA-bd_sf"/>
</dbReference>
<dbReference type="Gene3D" id="3.30.70.1560">
    <property type="entry name" value="Alpha-L RNA-binding motif"/>
    <property type="match status" value="1"/>
</dbReference>
<keyword evidence="1" id="KW-0413">Isomerase</keyword>
<gene>
    <name evidence="5" type="ORF">BWQ96_06417</name>
</gene>
<dbReference type="InterPro" id="IPR002942">
    <property type="entry name" value="S4_RNA-bd"/>
</dbReference>
<evidence type="ECO:0000313" key="6">
    <source>
        <dbReference type="Proteomes" id="UP000247409"/>
    </source>
</evidence>
<accession>A0A2V3INY1</accession>
<sequence>MGVASRRNAEKLIESGCVRVNKRKVKQQGLLVKAGEDIIHVNGKEITPPKCIWIAIHKPKGIVSIPGTSGRSIDTYIPPAKKKGLVVVGGIGEDASGLVILSNDRAAAAQLNGPENMHIKEWYVDCHGPVSLSKVRELQRGAIVDGERDRFTPESVRCLGTERVELSPRDKATLTRFEVGIRENRRQLIQRLFNAAGLKVVNMSRRSFGPVLLSSLKRGDFRYLTPNEVKALKRGVKKRKSPNWQQRKRVSRYIE</sequence>
<dbReference type="Gene3D" id="3.10.290.10">
    <property type="entry name" value="RNA-binding S4 domain"/>
    <property type="match status" value="1"/>
</dbReference>
<dbReference type="PROSITE" id="PS50889">
    <property type="entry name" value="S4"/>
    <property type="match status" value="1"/>
</dbReference>
<organism evidence="5 6">
    <name type="scientific">Gracilariopsis chorda</name>
    <dbReference type="NCBI Taxonomy" id="448386"/>
    <lineage>
        <taxon>Eukaryota</taxon>
        <taxon>Rhodophyta</taxon>
        <taxon>Florideophyceae</taxon>
        <taxon>Rhodymeniophycidae</taxon>
        <taxon>Gracilariales</taxon>
        <taxon>Gracilariaceae</taxon>
        <taxon>Gracilariopsis</taxon>
    </lineage>
</organism>
<proteinExistence type="predicted"/>